<dbReference type="AlphaFoldDB" id="A0A6C0ILQ9"/>
<dbReference type="EMBL" id="MN740215">
    <property type="protein sequence ID" value="QHT94128.1"/>
    <property type="molecule type" value="Genomic_DNA"/>
</dbReference>
<feature type="region of interest" description="Disordered" evidence="1">
    <location>
        <begin position="308"/>
        <end position="333"/>
    </location>
</feature>
<accession>A0A6C0ILQ9</accession>
<dbReference type="InterPro" id="IPR003347">
    <property type="entry name" value="JmjC_dom"/>
</dbReference>
<evidence type="ECO:0000259" key="3">
    <source>
        <dbReference type="PROSITE" id="PS51184"/>
    </source>
</evidence>
<proteinExistence type="predicted"/>
<feature type="transmembrane region" description="Helical" evidence="2">
    <location>
        <begin position="7"/>
        <end position="24"/>
    </location>
</feature>
<dbReference type="Pfam" id="PF13621">
    <property type="entry name" value="Cupin_8"/>
    <property type="match status" value="1"/>
</dbReference>
<reference evidence="4" key="1">
    <citation type="journal article" date="2020" name="Nature">
        <title>Giant virus diversity and host interactions through global metagenomics.</title>
        <authorList>
            <person name="Schulz F."/>
            <person name="Roux S."/>
            <person name="Paez-Espino D."/>
            <person name="Jungbluth S."/>
            <person name="Walsh D.A."/>
            <person name="Denef V.J."/>
            <person name="McMahon K.D."/>
            <person name="Konstantinidis K.T."/>
            <person name="Eloe-Fadrosh E.A."/>
            <person name="Kyrpides N.C."/>
            <person name="Woyke T."/>
        </authorList>
    </citation>
    <scope>NUCLEOTIDE SEQUENCE</scope>
    <source>
        <strain evidence="4">GVMAG-M-3300024258-14</strain>
    </source>
</reference>
<sequence>MKTIINIFIFCLILFVYLHIQYHLKTSNDLEIYEIEEPSKQKFEEICDIRQPTIFQLNNENLVNETNITNILNKYYAFDMKIRNINDIHKKEEETYMSLPLHTLNKLLTDDNSASYFSENNSDFLKETGVAKIFKYNDEFFRPHMVSNCYYDILRGSDKCHTPFRYEINHRNFFMPTQGTMKIKLAPPKSIKYLFPNYDYENFEFSSPINPWNVQPQYLSEFDKVKCLEFDLNVGCTLFIPPYWWYSIIFSENSSLSIMKYRTYMNNLTISPYIFMYALQVQNIRRKSNNVKNIAIESKNVENVENVENNEAQNNKNENENVENNENNIEPYQ</sequence>
<dbReference type="Gene3D" id="2.60.120.650">
    <property type="entry name" value="Cupin"/>
    <property type="match status" value="1"/>
</dbReference>
<evidence type="ECO:0000256" key="2">
    <source>
        <dbReference type="SAM" id="Phobius"/>
    </source>
</evidence>
<evidence type="ECO:0000313" key="4">
    <source>
        <dbReference type="EMBL" id="QHT94128.1"/>
    </source>
</evidence>
<dbReference type="SUPFAM" id="SSF51197">
    <property type="entry name" value="Clavaminate synthase-like"/>
    <property type="match status" value="1"/>
</dbReference>
<protein>
    <recommendedName>
        <fullName evidence="3">JmjC domain-containing protein</fullName>
    </recommendedName>
</protein>
<dbReference type="InterPro" id="IPR041667">
    <property type="entry name" value="Cupin_8"/>
</dbReference>
<name>A0A6C0ILQ9_9ZZZZ</name>
<dbReference type="PROSITE" id="PS51184">
    <property type="entry name" value="JMJC"/>
    <property type="match status" value="1"/>
</dbReference>
<keyword evidence="2" id="KW-0472">Membrane</keyword>
<organism evidence="4">
    <name type="scientific">viral metagenome</name>
    <dbReference type="NCBI Taxonomy" id="1070528"/>
    <lineage>
        <taxon>unclassified sequences</taxon>
        <taxon>metagenomes</taxon>
        <taxon>organismal metagenomes</taxon>
    </lineage>
</organism>
<keyword evidence="2" id="KW-1133">Transmembrane helix</keyword>
<feature type="domain" description="JmjC" evidence="3">
    <location>
        <begin position="114"/>
        <end position="279"/>
    </location>
</feature>
<keyword evidence="2" id="KW-0812">Transmembrane</keyword>
<evidence type="ECO:0000256" key="1">
    <source>
        <dbReference type="SAM" id="MobiDB-lite"/>
    </source>
</evidence>